<dbReference type="GO" id="GO:0003700">
    <property type="term" value="F:DNA-binding transcription factor activity"/>
    <property type="evidence" value="ECO:0007669"/>
    <property type="project" value="InterPro"/>
</dbReference>
<dbReference type="InterPro" id="IPR011991">
    <property type="entry name" value="ArsR-like_HTH"/>
</dbReference>
<gene>
    <name evidence="2" type="ORF">ATN84_24555</name>
</gene>
<organism evidence="2 3">
    <name type="scientific">Paramesorhizobium deserti</name>
    <dbReference type="NCBI Taxonomy" id="1494590"/>
    <lineage>
        <taxon>Bacteria</taxon>
        <taxon>Pseudomonadati</taxon>
        <taxon>Pseudomonadota</taxon>
        <taxon>Alphaproteobacteria</taxon>
        <taxon>Hyphomicrobiales</taxon>
        <taxon>Phyllobacteriaceae</taxon>
        <taxon>Paramesorhizobium</taxon>
    </lineage>
</organism>
<comment type="caution">
    <text evidence="2">The sequence shown here is derived from an EMBL/GenBank/DDBJ whole genome shotgun (WGS) entry which is preliminary data.</text>
</comment>
<dbReference type="NCBIfam" id="NF033788">
    <property type="entry name" value="HTH_metalloreg"/>
    <property type="match status" value="1"/>
</dbReference>
<dbReference type="InterPro" id="IPR001845">
    <property type="entry name" value="HTH_ArsR_DNA-bd_dom"/>
</dbReference>
<accession>A0A135HXS0</accession>
<dbReference type="STRING" id="1494590.ATN84_24555"/>
<dbReference type="InterPro" id="IPR036388">
    <property type="entry name" value="WH-like_DNA-bd_sf"/>
</dbReference>
<dbReference type="Gene3D" id="1.10.10.10">
    <property type="entry name" value="Winged helix-like DNA-binding domain superfamily/Winged helix DNA-binding domain"/>
    <property type="match status" value="1"/>
</dbReference>
<dbReference type="SUPFAM" id="SSF46785">
    <property type="entry name" value="Winged helix' DNA-binding domain"/>
    <property type="match status" value="1"/>
</dbReference>
<name>A0A135HXS0_9HYPH</name>
<dbReference type="Proteomes" id="UP000070107">
    <property type="component" value="Unassembled WGS sequence"/>
</dbReference>
<proteinExistence type="predicted"/>
<evidence type="ECO:0000313" key="3">
    <source>
        <dbReference type="Proteomes" id="UP000070107"/>
    </source>
</evidence>
<evidence type="ECO:0000313" key="2">
    <source>
        <dbReference type="EMBL" id="KXF77985.1"/>
    </source>
</evidence>
<sequence>MDQYSGQLNGIFQALADPTRRAVLGRLGKGPASISELAEPFDMALPSFMKHIHILEDSGMIRTRKEGRVRTCAIEKKQFAVVQDWLSEQRAIWEGRTDRLEQFVITEQEKEKSK</sequence>
<dbReference type="RefSeq" id="WP_068881226.1">
    <property type="nucleotide sequence ID" value="NZ_LNTU01000004.1"/>
</dbReference>
<reference evidence="2 3" key="1">
    <citation type="submission" date="2015-11" db="EMBL/GenBank/DDBJ databases">
        <title>Draft genome sequence of Paramesorhizobium deserti A-3-E, a strain highly resistant to diverse beta-lactam antibiotics.</title>
        <authorList>
            <person name="Lv R."/>
            <person name="Yang X."/>
            <person name="Fang N."/>
            <person name="Guo J."/>
            <person name="Luo X."/>
            <person name="Peng F."/>
            <person name="Yang R."/>
            <person name="Cui Y."/>
            <person name="Fang C."/>
            <person name="Song Y."/>
        </authorList>
    </citation>
    <scope>NUCLEOTIDE SEQUENCE [LARGE SCALE GENOMIC DNA]</scope>
    <source>
        <strain evidence="2 3">A-3-E</strain>
    </source>
</reference>
<dbReference type="PRINTS" id="PR00778">
    <property type="entry name" value="HTHARSR"/>
</dbReference>
<dbReference type="OrthoDB" id="9790747at2"/>
<dbReference type="Pfam" id="PF12840">
    <property type="entry name" value="HTH_20"/>
    <property type="match status" value="1"/>
</dbReference>
<dbReference type="PANTHER" id="PTHR38600">
    <property type="entry name" value="TRANSCRIPTIONAL REGULATORY PROTEIN"/>
    <property type="match status" value="1"/>
</dbReference>
<dbReference type="SMART" id="SM00418">
    <property type="entry name" value="HTH_ARSR"/>
    <property type="match status" value="1"/>
</dbReference>
<protein>
    <submittedName>
        <fullName evidence="2">ArsR family transcriptional regulator</fullName>
    </submittedName>
</protein>
<dbReference type="EMBL" id="LNTU01000004">
    <property type="protein sequence ID" value="KXF77985.1"/>
    <property type="molecule type" value="Genomic_DNA"/>
</dbReference>
<feature type="domain" description="HTH arsR-type" evidence="1">
    <location>
        <begin position="1"/>
        <end position="94"/>
    </location>
</feature>
<keyword evidence="3" id="KW-1185">Reference proteome</keyword>
<dbReference type="PANTHER" id="PTHR38600:SF2">
    <property type="entry name" value="SLL0088 PROTEIN"/>
    <property type="match status" value="1"/>
</dbReference>
<evidence type="ECO:0000259" key="1">
    <source>
        <dbReference type="PROSITE" id="PS50987"/>
    </source>
</evidence>
<dbReference type="AlphaFoldDB" id="A0A135HXS0"/>
<dbReference type="InterPro" id="IPR036390">
    <property type="entry name" value="WH_DNA-bd_sf"/>
</dbReference>
<dbReference type="PROSITE" id="PS50987">
    <property type="entry name" value="HTH_ARSR_2"/>
    <property type="match status" value="1"/>
</dbReference>
<dbReference type="CDD" id="cd00090">
    <property type="entry name" value="HTH_ARSR"/>
    <property type="match status" value="1"/>
</dbReference>